<protein>
    <submittedName>
        <fullName evidence="1">Uncharacterized protein</fullName>
    </submittedName>
</protein>
<reference evidence="1 2" key="1">
    <citation type="submission" date="2019-02" db="EMBL/GenBank/DDBJ databases">
        <title>Deep-cultivation of Planctomycetes and their phenomic and genomic characterization uncovers novel biology.</title>
        <authorList>
            <person name="Wiegand S."/>
            <person name="Jogler M."/>
            <person name="Boedeker C."/>
            <person name="Pinto D."/>
            <person name="Vollmers J."/>
            <person name="Rivas-Marin E."/>
            <person name="Kohn T."/>
            <person name="Peeters S.H."/>
            <person name="Heuer A."/>
            <person name="Rast P."/>
            <person name="Oberbeckmann S."/>
            <person name="Bunk B."/>
            <person name="Jeske O."/>
            <person name="Meyerdierks A."/>
            <person name="Storesund J.E."/>
            <person name="Kallscheuer N."/>
            <person name="Luecker S."/>
            <person name="Lage O.M."/>
            <person name="Pohl T."/>
            <person name="Merkel B.J."/>
            <person name="Hornburger P."/>
            <person name="Mueller R.-W."/>
            <person name="Bruemmer F."/>
            <person name="Labrenz M."/>
            <person name="Spormann A.M."/>
            <person name="Op den Camp H."/>
            <person name="Overmann J."/>
            <person name="Amann R."/>
            <person name="Jetten M.S.M."/>
            <person name="Mascher T."/>
            <person name="Medema M.H."/>
            <person name="Devos D.P."/>
            <person name="Kaster A.-K."/>
            <person name="Ovreas L."/>
            <person name="Rohde M."/>
            <person name="Galperin M.Y."/>
            <person name="Jogler C."/>
        </authorList>
    </citation>
    <scope>NUCLEOTIDE SEQUENCE [LARGE SCALE GENOMIC DNA]</scope>
    <source>
        <strain evidence="1 2">K22_7</strain>
    </source>
</reference>
<proteinExistence type="predicted"/>
<dbReference type="EMBL" id="CP036525">
    <property type="protein sequence ID" value="QDT07071.1"/>
    <property type="molecule type" value="Genomic_DNA"/>
</dbReference>
<dbReference type="Proteomes" id="UP000318538">
    <property type="component" value="Chromosome"/>
</dbReference>
<accession>A0A517NIW0</accession>
<sequence length="79" mass="8580">MSAASCSVATGSIRKIDKHLILAKSLRTFNAPAYPTAIERAAGKVRRPFLAVDNLKTATDGLERPSYEQGRKVPELLPN</sequence>
<keyword evidence="2" id="KW-1185">Reference proteome</keyword>
<dbReference type="KEGG" id="rlc:K227x_54960"/>
<organism evidence="1 2">
    <name type="scientific">Rubripirellula lacrimiformis</name>
    <dbReference type="NCBI Taxonomy" id="1930273"/>
    <lineage>
        <taxon>Bacteria</taxon>
        <taxon>Pseudomonadati</taxon>
        <taxon>Planctomycetota</taxon>
        <taxon>Planctomycetia</taxon>
        <taxon>Pirellulales</taxon>
        <taxon>Pirellulaceae</taxon>
        <taxon>Rubripirellula</taxon>
    </lineage>
</organism>
<name>A0A517NIW0_9BACT</name>
<evidence type="ECO:0000313" key="1">
    <source>
        <dbReference type="EMBL" id="QDT07071.1"/>
    </source>
</evidence>
<gene>
    <name evidence="1" type="ORF">K227x_54960</name>
</gene>
<evidence type="ECO:0000313" key="2">
    <source>
        <dbReference type="Proteomes" id="UP000318538"/>
    </source>
</evidence>
<dbReference type="AlphaFoldDB" id="A0A517NIW0"/>